<evidence type="ECO:0000313" key="1">
    <source>
        <dbReference type="EMBL" id="AYP97982.1"/>
    </source>
</evidence>
<protein>
    <submittedName>
        <fullName evidence="1">Ac146-like protein</fullName>
    </submittedName>
</protein>
<dbReference type="GeneID" id="80535669"/>
<reference evidence="2" key="1">
    <citation type="submission" date="2018-02" db="EMBL/GenBank/DDBJ databases">
        <title>A New Nudivirus from Drosophila melanogaster.</title>
        <authorList>
            <consortium name="DrosEU"/>
            <person name="Obbard D.J."/>
            <person name="Staubach F."/>
            <person name="Betancourt A."/>
        </authorList>
    </citation>
    <scope>NUCLEOTIDE SEQUENCE [LARGE SCALE GENOMIC DNA]</scope>
</reference>
<evidence type="ECO:0000313" key="2">
    <source>
        <dbReference type="Proteomes" id="UP000679071"/>
    </source>
</evidence>
<sequence>MTYITNHIIVDEFIIHSVNCNPYIAYLISLDLHKHFEEHLQLSDDPRFIELQSLDVIVHNGVYKSIEYKAKSGRGYKLPRIIYSKSDE</sequence>
<dbReference type="RefSeq" id="YP_010797691.1">
    <property type="nucleotide sequence ID" value="NC_076232.1"/>
</dbReference>
<proteinExistence type="predicted"/>
<dbReference type="EMBL" id="MG969167">
    <property type="protein sequence ID" value="AYP97982.1"/>
    <property type="molecule type" value="Genomic_DNA"/>
</dbReference>
<name>A0A3G3E681_9VIRU</name>
<organism evidence="1 2">
    <name type="scientific">Mauternbach virus</name>
    <dbReference type="NCBI Taxonomy" id="2486603"/>
    <lineage>
        <taxon>Viruses</taxon>
        <taxon>Viruses incertae sedis</taxon>
        <taxon>Naldaviricetes</taxon>
        <taxon>Lefavirales</taxon>
        <taxon>Nudiviridae</taxon>
        <taxon>Alphanudivirus</taxon>
        <taxon>Alphanudivirus quartudromelanogasteris</taxon>
    </lineage>
</organism>
<dbReference type="Proteomes" id="UP000679071">
    <property type="component" value="Segment"/>
</dbReference>
<keyword evidence="2" id="KW-1185">Reference proteome</keyword>
<dbReference type="KEGG" id="vg:80535669"/>
<accession>A0A3G3E681</accession>